<dbReference type="InParanoid" id="K1PG86"/>
<protein>
    <submittedName>
        <fullName evidence="1">Uncharacterized protein</fullName>
    </submittedName>
</protein>
<reference evidence="1" key="1">
    <citation type="journal article" date="2012" name="Nature">
        <title>The oyster genome reveals stress adaptation and complexity of shell formation.</title>
        <authorList>
            <person name="Zhang G."/>
            <person name="Fang X."/>
            <person name="Guo X."/>
            <person name="Li L."/>
            <person name="Luo R."/>
            <person name="Xu F."/>
            <person name="Yang P."/>
            <person name="Zhang L."/>
            <person name="Wang X."/>
            <person name="Qi H."/>
            <person name="Xiong Z."/>
            <person name="Que H."/>
            <person name="Xie Y."/>
            <person name="Holland P.W."/>
            <person name="Paps J."/>
            <person name="Zhu Y."/>
            <person name="Wu F."/>
            <person name="Chen Y."/>
            <person name="Wang J."/>
            <person name="Peng C."/>
            <person name="Meng J."/>
            <person name="Yang L."/>
            <person name="Liu J."/>
            <person name="Wen B."/>
            <person name="Zhang N."/>
            <person name="Huang Z."/>
            <person name="Zhu Q."/>
            <person name="Feng Y."/>
            <person name="Mount A."/>
            <person name="Hedgecock D."/>
            <person name="Xu Z."/>
            <person name="Liu Y."/>
            <person name="Domazet-Loso T."/>
            <person name="Du Y."/>
            <person name="Sun X."/>
            <person name="Zhang S."/>
            <person name="Liu B."/>
            <person name="Cheng P."/>
            <person name="Jiang X."/>
            <person name="Li J."/>
            <person name="Fan D."/>
            <person name="Wang W."/>
            <person name="Fu W."/>
            <person name="Wang T."/>
            <person name="Wang B."/>
            <person name="Zhang J."/>
            <person name="Peng Z."/>
            <person name="Li Y."/>
            <person name="Li N."/>
            <person name="Wang J."/>
            <person name="Chen M."/>
            <person name="He Y."/>
            <person name="Tan F."/>
            <person name="Song X."/>
            <person name="Zheng Q."/>
            <person name="Huang R."/>
            <person name="Yang H."/>
            <person name="Du X."/>
            <person name="Chen L."/>
            <person name="Yang M."/>
            <person name="Gaffney P.M."/>
            <person name="Wang S."/>
            <person name="Luo L."/>
            <person name="She Z."/>
            <person name="Ming Y."/>
            <person name="Huang W."/>
            <person name="Zhang S."/>
            <person name="Huang B."/>
            <person name="Zhang Y."/>
            <person name="Qu T."/>
            <person name="Ni P."/>
            <person name="Miao G."/>
            <person name="Wang J."/>
            <person name="Wang Q."/>
            <person name="Steinberg C.E."/>
            <person name="Wang H."/>
            <person name="Li N."/>
            <person name="Qian L."/>
            <person name="Zhang G."/>
            <person name="Li Y."/>
            <person name="Yang H."/>
            <person name="Liu X."/>
            <person name="Wang J."/>
            <person name="Yin Y."/>
            <person name="Wang J."/>
        </authorList>
    </citation>
    <scope>NUCLEOTIDE SEQUENCE [LARGE SCALE GENOMIC DNA]</scope>
    <source>
        <strain evidence="1">05x7-T-G4-1.051#20</strain>
    </source>
</reference>
<accession>K1PG86</accession>
<evidence type="ECO:0000313" key="1">
    <source>
        <dbReference type="EMBL" id="EKC20588.1"/>
    </source>
</evidence>
<dbReference type="EMBL" id="JH816532">
    <property type="protein sequence ID" value="EKC20588.1"/>
    <property type="molecule type" value="Genomic_DNA"/>
</dbReference>
<organism evidence="1">
    <name type="scientific">Magallana gigas</name>
    <name type="common">Pacific oyster</name>
    <name type="synonym">Crassostrea gigas</name>
    <dbReference type="NCBI Taxonomy" id="29159"/>
    <lineage>
        <taxon>Eukaryota</taxon>
        <taxon>Metazoa</taxon>
        <taxon>Spiralia</taxon>
        <taxon>Lophotrochozoa</taxon>
        <taxon>Mollusca</taxon>
        <taxon>Bivalvia</taxon>
        <taxon>Autobranchia</taxon>
        <taxon>Pteriomorphia</taxon>
        <taxon>Ostreida</taxon>
        <taxon>Ostreoidea</taxon>
        <taxon>Ostreidae</taxon>
        <taxon>Magallana</taxon>
    </lineage>
</organism>
<proteinExistence type="predicted"/>
<name>K1PG86_MAGGI</name>
<sequence length="79" mass="8388">MIWVKIKATDGIEKPGLGLSSGLMSGEDVETTEGLENGPCVRMCAAEKTVIGDLKCPGAVAFDCDVQYIELLSESNHQS</sequence>
<dbReference type="HOGENOM" id="CLU_2608352_0_0_1"/>
<dbReference type="AlphaFoldDB" id="K1PG86"/>
<gene>
    <name evidence="1" type="ORF">CGI_10005697</name>
</gene>